<organism evidence="1 2">
    <name type="scientific">Capnocytophaga haemolytica</name>
    <dbReference type="NCBI Taxonomy" id="45243"/>
    <lineage>
        <taxon>Bacteria</taxon>
        <taxon>Pseudomonadati</taxon>
        <taxon>Bacteroidota</taxon>
        <taxon>Flavobacteriia</taxon>
        <taxon>Flavobacteriales</taxon>
        <taxon>Flavobacteriaceae</taxon>
        <taxon>Capnocytophaga</taxon>
    </lineage>
</organism>
<name>A0AAX2GWE7_9FLAO</name>
<proteinExistence type="predicted"/>
<accession>A0AAX2GWE7</accession>
<dbReference type="EMBL" id="LT906449">
    <property type="protein sequence ID" value="SNV06750.1"/>
    <property type="molecule type" value="Genomic_DNA"/>
</dbReference>
<dbReference type="AlphaFoldDB" id="A0AAX2GWE7"/>
<gene>
    <name evidence="1" type="ORF">SAMEA44541418_00797</name>
</gene>
<evidence type="ECO:0000313" key="2">
    <source>
        <dbReference type="Proteomes" id="UP000215539"/>
    </source>
</evidence>
<protein>
    <submittedName>
        <fullName evidence="1">Uncharacterized protein</fullName>
    </submittedName>
</protein>
<reference evidence="1 2" key="1">
    <citation type="submission" date="2017-06" db="EMBL/GenBank/DDBJ databases">
        <authorList>
            <consortium name="Pathogen Informatics"/>
        </authorList>
    </citation>
    <scope>NUCLEOTIDE SEQUENCE [LARGE SCALE GENOMIC DNA]</scope>
    <source>
        <strain evidence="1 2">NCTC12947</strain>
    </source>
</reference>
<sequence>MESVTIITNGISFEIFAVIFGVKGEKPYFCAL</sequence>
<dbReference type="Proteomes" id="UP000215539">
    <property type="component" value="Chromosome 1"/>
</dbReference>
<evidence type="ECO:0000313" key="1">
    <source>
        <dbReference type="EMBL" id="SNV06750.1"/>
    </source>
</evidence>